<dbReference type="InterPro" id="IPR004170">
    <property type="entry name" value="WWE_dom"/>
</dbReference>
<dbReference type="PROSITE" id="PS50918">
    <property type="entry name" value="WWE"/>
    <property type="match status" value="1"/>
</dbReference>
<keyword evidence="6" id="KW-0521">NADP</keyword>
<gene>
    <name evidence="10" type="ORF">OVN521_LOCUS3787</name>
    <name evidence="11" type="ORF">UXM345_LOCUS12550</name>
    <name evidence="9" type="ORF">WKI299_LOCUS25948</name>
    <name evidence="8" type="ORF">XDN619_LOCUS15793</name>
</gene>
<keyword evidence="13" id="KW-1185">Reference proteome</keyword>
<keyword evidence="4" id="KW-0548">Nucleotidyltransferase</keyword>
<comment type="caution">
    <text evidence="9">The sequence shown here is derived from an EMBL/GenBank/DDBJ whole genome shotgun (WGS) entry which is preliminary data.</text>
</comment>
<feature type="domain" description="WWE" evidence="7">
    <location>
        <begin position="3"/>
        <end position="84"/>
    </location>
</feature>
<comment type="similarity">
    <text evidence="1 6">Belongs to the Arg-specific ADP-ribosyltransferase family.</text>
</comment>
<proteinExistence type="inferred from homology"/>
<evidence type="ECO:0000256" key="2">
    <source>
        <dbReference type="ARBA" id="ARBA00022676"/>
    </source>
</evidence>
<dbReference type="Pfam" id="PF02825">
    <property type="entry name" value="WWE"/>
    <property type="match status" value="1"/>
</dbReference>
<dbReference type="GO" id="GO:0106274">
    <property type="term" value="F:NAD+-protein-arginine ADP-ribosyltransferase activity"/>
    <property type="evidence" value="ECO:0007669"/>
    <property type="project" value="UniProtKB-EC"/>
</dbReference>
<dbReference type="SUPFAM" id="SSF117839">
    <property type="entry name" value="WWE domain"/>
    <property type="match status" value="1"/>
</dbReference>
<keyword evidence="3 6" id="KW-0808">Transferase</keyword>
<dbReference type="EMBL" id="CAJOBF010001314">
    <property type="protein sequence ID" value="CAF3937341.1"/>
    <property type="molecule type" value="Genomic_DNA"/>
</dbReference>
<dbReference type="InterPro" id="IPR000768">
    <property type="entry name" value="ART"/>
</dbReference>
<dbReference type="EMBL" id="CAJOBG010000334">
    <property type="protein sequence ID" value="CAF3799482.1"/>
    <property type="molecule type" value="Genomic_DNA"/>
</dbReference>
<reference evidence="9" key="1">
    <citation type="submission" date="2021-02" db="EMBL/GenBank/DDBJ databases">
        <authorList>
            <person name="Nowell W R."/>
        </authorList>
    </citation>
    <scope>NUCLEOTIDE SEQUENCE</scope>
</reference>
<dbReference type="EC" id="2.4.2.31" evidence="6"/>
<evidence type="ECO:0000256" key="6">
    <source>
        <dbReference type="RuleBase" id="RU361228"/>
    </source>
</evidence>
<dbReference type="InterPro" id="IPR037197">
    <property type="entry name" value="WWE_dom_sf"/>
</dbReference>
<comment type="catalytic activity">
    <reaction evidence="5 6">
        <text>L-arginyl-[protein] + NAD(+) = N(omega)-(ADP-D-ribosyl)-L-arginyl-[protein] + nicotinamide + H(+)</text>
        <dbReference type="Rhea" id="RHEA:19149"/>
        <dbReference type="Rhea" id="RHEA-COMP:10532"/>
        <dbReference type="Rhea" id="RHEA-COMP:15087"/>
        <dbReference type="ChEBI" id="CHEBI:15378"/>
        <dbReference type="ChEBI" id="CHEBI:17154"/>
        <dbReference type="ChEBI" id="CHEBI:29965"/>
        <dbReference type="ChEBI" id="CHEBI:57540"/>
        <dbReference type="ChEBI" id="CHEBI:142554"/>
        <dbReference type="EC" id="2.4.2.31"/>
    </reaction>
</comment>
<evidence type="ECO:0000256" key="5">
    <source>
        <dbReference type="ARBA" id="ARBA00047597"/>
    </source>
</evidence>
<dbReference type="Proteomes" id="UP000663887">
    <property type="component" value="Unassembled WGS sequence"/>
</dbReference>
<keyword evidence="2 6" id="KW-0328">Glycosyltransferase</keyword>
<dbReference type="GO" id="GO:0016779">
    <property type="term" value="F:nucleotidyltransferase activity"/>
    <property type="evidence" value="ECO:0007669"/>
    <property type="project" value="UniProtKB-KW"/>
</dbReference>
<evidence type="ECO:0000313" key="10">
    <source>
        <dbReference type="EMBL" id="CAF3799482.1"/>
    </source>
</evidence>
<evidence type="ECO:0000256" key="1">
    <source>
        <dbReference type="ARBA" id="ARBA00009558"/>
    </source>
</evidence>
<evidence type="ECO:0000256" key="4">
    <source>
        <dbReference type="ARBA" id="ARBA00022695"/>
    </source>
</evidence>
<evidence type="ECO:0000313" key="12">
    <source>
        <dbReference type="Proteomes" id="UP000663856"/>
    </source>
</evidence>
<dbReference type="SUPFAM" id="SSF56399">
    <property type="entry name" value="ADP-ribosylation"/>
    <property type="match status" value="1"/>
</dbReference>
<evidence type="ECO:0000313" key="13">
    <source>
        <dbReference type="Proteomes" id="UP000663866"/>
    </source>
</evidence>
<name>A0A816W4W8_9BILA</name>
<dbReference type="Gene3D" id="3.30.720.50">
    <property type="match status" value="1"/>
</dbReference>
<dbReference type="Proteomes" id="UP000663842">
    <property type="component" value="Unassembled WGS sequence"/>
</dbReference>
<evidence type="ECO:0000313" key="8">
    <source>
        <dbReference type="EMBL" id="CAF2086689.1"/>
    </source>
</evidence>
<dbReference type="Proteomes" id="UP000663856">
    <property type="component" value="Unassembled WGS sequence"/>
</dbReference>
<dbReference type="Gene3D" id="3.90.176.10">
    <property type="entry name" value="Toxin ADP-ribosyltransferase, Chain A, domain 1"/>
    <property type="match status" value="1"/>
</dbReference>
<protein>
    <recommendedName>
        <fullName evidence="6">NAD(P)(+)--arginine ADP-ribosyltransferase</fullName>
        <ecNumber evidence="6">2.4.2.31</ecNumber>
    </recommendedName>
    <alternativeName>
        <fullName evidence="6">Mono(ADP-ribosyl)transferase</fullName>
    </alternativeName>
</protein>
<evidence type="ECO:0000313" key="9">
    <source>
        <dbReference type="EMBL" id="CAF2128957.1"/>
    </source>
</evidence>
<dbReference type="Proteomes" id="UP000663866">
    <property type="component" value="Unassembled WGS sequence"/>
</dbReference>
<sequence>MTSATPVSNKSFTNVQWMWNANPDPFSKSQKVEWRRYSDVENMIIEKAFTTDVTNAIFDDYHIDFKHGVQISNNDAHKQRPVKRMVCGKDDKALREERFLPNPVAPDRPFGGQYGFISPFIKEVVKDLNLSRKQLPSKDKSVVPMVVEKAALGIIEEGKKLGKKHEAEEISNQLLEKKNADIKEIWKCCAYLYTLESFLYKKSNEIMRLIGSEQHEQIWRSKIRTLGPFCLLLWDNPFNKKLTQPGTILYRGAELPDNLTALFKDDCSKNPRPWHSFQAFTSCTRNPTIAEKFGNALFIMKICIAYTVDLTELSKYPYEEEELLFPGVSFTVDNVEFDKNKNKHLIYLTLQQRHDKADQRHVYKNSSLPSYDPHTSPDTSAYIAAINALFNDFKSDDPAVRAAAIVARDRLNADAHTIGLFDHMSAFSSSVLDRVATIDDDYAAAGAAGCDGHDDDWK</sequence>
<dbReference type="AlphaFoldDB" id="A0A816W4W8"/>
<evidence type="ECO:0000313" key="11">
    <source>
        <dbReference type="EMBL" id="CAF3937341.1"/>
    </source>
</evidence>
<dbReference type="EMBL" id="CAJNRG010006512">
    <property type="protein sequence ID" value="CAF2086689.1"/>
    <property type="molecule type" value="Genomic_DNA"/>
</dbReference>
<dbReference type="Pfam" id="PF01129">
    <property type="entry name" value="ART"/>
    <property type="match status" value="1"/>
</dbReference>
<keyword evidence="6" id="KW-0520">NAD</keyword>
<accession>A0A816W4W8</accession>
<evidence type="ECO:0000259" key="7">
    <source>
        <dbReference type="PROSITE" id="PS50918"/>
    </source>
</evidence>
<organism evidence="9 12">
    <name type="scientific">Rotaria magnacalcarata</name>
    <dbReference type="NCBI Taxonomy" id="392030"/>
    <lineage>
        <taxon>Eukaryota</taxon>
        <taxon>Metazoa</taxon>
        <taxon>Spiralia</taxon>
        <taxon>Gnathifera</taxon>
        <taxon>Rotifera</taxon>
        <taxon>Eurotatoria</taxon>
        <taxon>Bdelloidea</taxon>
        <taxon>Philodinida</taxon>
        <taxon>Philodinidae</taxon>
        <taxon>Rotaria</taxon>
    </lineage>
</organism>
<evidence type="ECO:0000256" key="3">
    <source>
        <dbReference type="ARBA" id="ARBA00022679"/>
    </source>
</evidence>
<dbReference type="EMBL" id="CAJNRF010011158">
    <property type="protein sequence ID" value="CAF2128957.1"/>
    <property type="molecule type" value="Genomic_DNA"/>
</dbReference>